<evidence type="ECO:0000256" key="7">
    <source>
        <dbReference type="ARBA" id="ARBA00050924"/>
    </source>
</evidence>
<dbReference type="PANTHER" id="PTHR23406:SF76">
    <property type="entry name" value="NADP-DEPENDENT MALIC ENZYME 4, CHLOROPLASTIC"/>
    <property type="match status" value="1"/>
</dbReference>
<dbReference type="Gene3D" id="3.40.50.10380">
    <property type="entry name" value="Malic enzyme, N-terminal domain"/>
    <property type="match status" value="1"/>
</dbReference>
<evidence type="ECO:0000256" key="1">
    <source>
        <dbReference type="ARBA" id="ARBA00001936"/>
    </source>
</evidence>
<comment type="catalytic activity">
    <reaction evidence="7">
        <text>(S)-malate + NADP(+) = pyruvate + CO2 + NADPH</text>
        <dbReference type="Rhea" id="RHEA:18253"/>
        <dbReference type="ChEBI" id="CHEBI:15361"/>
        <dbReference type="ChEBI" id="CHEBI:15589"/>
        <dbReference type="ChEBI" id="CHEBI:16526"/>
        <dbReference type="ChEBI" id="CHEBI:57783"/>
        <dbReference type="ChEBI" id="CHEBI:58349"/>
        <dbReference type="EC" id="1.1.1.40"/>
    </reaction>
</comment>
<dbReference type="GO" id="GO:0046872">
    <property type="term" value="F:metal ion binding"/>
    <property type="evidence" value="ECO:0007669"/>
    <property type="project" value="UniProtKB-KW"/>
</dbReference>
<dbReference type="Pfam" id="PF00390">
    <property type="entry name" value="malic"/>
    <property type="match status" value="1"/>
</dbReference>
<dbReference type="PANTHER" id="PTHR23406">
    <property type="entry name" value="MALIC ENZYME-RELATED"/>
    <property type="match status" value="1"/>
</dbReference>
<reference evidence="16" key="1">
    <citation type="submission" date="2023-02" db="EMBL/GenBank/DDBJ databases">
        <title>Genome of toxic invasive species Heracleum sosnowskyi carries increased number of genes despite the absence of recent whole-genome duplications.</title>
        <authorList>
            <person name="Schelkunov M."/>
            <person name="Shtratnikova V."/>
            <person name="Makarenko M."/>
            <person name="Klepikova A."/>
            <person name="Omelchenko D."/>
            <person name="Novikova G."/>
            <person name="Obukhova E."/>
            <person name="Bogdanov V."/>
            <person name="Penin A."/>
            <person name="Logacheva M."/>
        </authorList>
    </citation>
    <scope>NUCLEOTIDE SEQUENCE</scope>
    <source>
        <strain evidence="16">Hsosn_3</strain>
        <tissue evidence="16">Leaf</tissue>
    </source>
</reference>
<dbReference type="GO" id="GO:0009507">
    <property type="term" value="C:chloroplast"/>
    <property type="evidence" value="ECO:0007669"/>
    <property type="project" value="TreeGrafter"/>
</dbReference>
<keyword evidence="3 12" id="KW-0479">Metal-binding</keyword>
<dbReference type="AlphaFoldDB" id="A0AAD8H5R4"/>
<dbReference type="PIRSF" id="PIRSF000106">
    <property type="entry name" value="ME"/>
    <property type="match status" value="1"/>
</dbReference>
<feature type="domain" description="Malic enzyme NAD-binding" evidence="14">
    <location>
        <begin position="361"/>
        <end position="614"/>
    </location>
</feature>
<evidence type="ECO:0000256" key="9">
    <source>
        <dbReference type="ARBA" id="ARBA00053970"/>
    </source>
</evidence>
<comment type="function">
    <text evidence="9">The chloroplastic ME isoform decarboxylates malate shuttled from neighboring mesophyll cells. The CO(2) released is then refixed by ribulose-bisphosphate carboxylase. This pathway eliminates the photorespiratory loss of CO(2) that occurs in most plants.</text>
</comment>
<feature type="binding site" evidence="11">
    <location>
        <position position="246"/>
    </location>
    <ligand>
        <name>(S)-malate</name>
        <dbReference type="ChEBI" id="CHEBI:15589"/>
    </ligand>
</feature>
<dbReference type="GO" id="GO:0004473">
    <property type="term" value="F:malate dehydrogenase (decarboxylating) (NADP+) activity"/>
    <property type="evidence" value="ECO:0007669"/>
    <property type="project" value="UniProtKB-EC"/>
</dbReference>
<comment type="similarity">
    <text evidence="2 13">Belongs to the malic enzymes family.</text>
</comment>
<dbReference type="InterPro" id="IPR015884">
    <property type="entry name" value="Malic_enzyme_CS"/>
</dbReference>
<feature type="binding site" evidence="11">
    <location>
        <position position="545"/>
    </location>
    <ligand>
        <name>(S)-malate</name>
        <dbReference type="ChEBI" id="CHEBI:15589"/>
    </ligand>
</feature>
<sequence>MMSLTGSTFLYNPVIGVSRSYTQRRVGVPGVLVVSAANSSSSNGRPGERNATVLLETTLKEMRDAAPTSDVDSKTTVGGGVEDVYGEDSATEEHSMTPWTVSVASGYSLLRDPHHNKGLAFSEKERDSHYLRGLLPPVVVNQDLQVKKLMNCIRNYQVPLQKYMAMMDYQEHNERLYYKLLIENVEELLPIVYTPTVGEACQKYGSILGRPQGLFISLKEKGKILEVLKNWPEKKIQVIVVTDGERILGLGDLGCQGMGIPVGKLSLYTALGGIRPSACLPVTIDVGTNNEDLLNDEFYIGLRRRRATGQEYAELLHEFMCAVKQNYGEKVLIQFEDFANHNAFDLLAKYGATHLVFNDDIQGTASVVLAGVMAALKLVGGTLADQKFLFLGAGEAGTGIAELIALEISKQTETPVEETRKNIFLLDTKGLIVKSRLESLQSFKKPWAHEHEPIRELVDAVKAIKPTVLIGSSGVGRTFTKDVVETMASLNEKPVIFALSNPTSRSECTAKEAYTWSKGRAIYASGSPFDPVEYNGKIYAPGQANNAYIFPGFGLGLIISGAIRVHDDMLLAASEALAEEVTQENFDKGLIFPPFTNIRKISAHIAARVAAKAYELGLATRLPQPQDLVAYAESCMYSPNYRNYRSRTIWVGFLPTFGQQVKT</sequence>
<comment type="caution">
    <text evidence="16">The sequence shown here is derived from an EMBL/GenBank/DDBJ whole genome shotgun (WGS) entry which is preliminary data.</text>
</comment>
<dbReference type="InterPro" id="IPR012302">
    <property type="entry name" value="Malic_NAD-bd"/>
</dbReference>
<proteinExistence type="inferred from homology"/>
<dbReference type="InterPro" id="IPR012301">
    <property type="entry name" value="Malic_N_dom"/>
</dbReference>
<comment type="cofactor">
    <cofactor evidence="1">
        <name>Mn(2+)</name>
        <dbReference type="ChEBI" id="CHEBI:29035"/>
    </cofactor>
</comment>
<keyword evidence="17" id="KW-1185">Reference proteome</keyword>
<evidence type="ECO:0000256" key="12">
    <source>
        <dbReference type="PIRSR" id="PIRSR000106-3"/>
    </source>
</evidence>
<keyword evidence="4" id="KW-0521">NADP</keyword>
<comment type="catalytic activity">
    <reaction evidence="8">
        <text>oxaloacetate + H(+) = pyruvate + CO2</text>
        <dbReference type="Rhea" id="RHEA:15641"/>
        <dbReference type="ChEBI" id="CHEBI:15361"/>
        <dbReference type="ChEBI" id="CHEBI:15378"/>
        <dbReference type="ChEBI" id="CHEBI:16452"/>
        <dbReference type="ChEBI" id="CHEBI:16526"/>
        <dbReference type="EC" id="1.1.1.40"/>
    </reaction>
</comment>
<evidence type="ECO:0000256" key="13">
    <source>
        <dbReference type="RuleBase" id="RU003426"/>
    </source>
</evidence>
<comment type="cofactor">
    <cofactor evidence="12">
        <name>Mg(2+)</name>
        <dbReference type="ChEBI" id="CHEBI:18420"/>
    </cofactor>
    <cofactor evidence="12">
        <name>Mn(2+)</name>
        <dbReference type="ChEBI" id="CHEBI:29035"/>
    </cofactor>
    <text evidence="12">Divalent metal cations. Prefers magnesium or manganese.</text>
</comment>
<evidence type="ECO:0000256" key="2">
    <source>
        <dbReference type="ARBA" id="ARBA00008785"/>
    </source>
</evidence>
<dbReference type="EMBL" id="JAUIZM010000010">
    <property type="protein sequence ID" value="KAK1360206.1"/>
    <property type="molecule type" value="Genomic_DNA"/>
</dbReference>
<keyword evidence="6" id="KW-0520">NAD</keyword>
<dbReference type="SMART" id="SM01274">
    <property type="entry name" value="malic"/>
    <property type="match status" value="1"/>
</dbReference>
<feature type="binding site" evidence="12">
    <location>
        <position position="360"/>
    </location>
    <ligand>
        <name>a divalent metal cation</name>
        <dbReference type="ChEBI" id="CHEBI:60240"/>
    </ligand>
</feature>
<dbReference type="NCBIfam" id="NF010052">
    <property type="entry name" value="PRK13529.1"/>
    <property type="match status" value="1"/>
</dbReference>
<dbReference type="InterPro" id="IPR001891">
    <property type="entry name" value="Malic_OxRdtase"/>
</dbReference>
<dbReference type="SUPFAM" id="SSF51735">
    <property type="entry name" value="NAD(P)-binding Rossmann-fold domains"/>
    <property type="match status" value="1"/>
</dbReference>
<feature type="binding site" evidence="12">
    <location>
        <position position="337"/>
    </location>
    <ligand>
        <name>a divalent metal cation</name>
        <dbReference type="ChEBI" id="CHEBI:60240"/>
    </ligand>
</feature>
<feature type="domain" description="Malic enzyme N-terminal" evidence="15">
    <location>
        <begin position="170"/>
        <end position="351"/>
    </location>
</feature>
<evidence type="ECO:0000259" key="14">
    <source>
        <dbReference type="SMART" id="SM00919"/>
    </source>
</evidence>
<dbReference type="FunFam" id="3.40.50.10380:FF:000002">
    <property type="entry name" value="Malic enzyme"/>
    <property type="match status" value="1"/>
</dbReference>
<feature type="active site" description="Proton donor" evidence="10">
    <location>
        <position position="193"/>
    </location>
</feature>
<dbReference type="Proteomes" id="UP001237642">
    <property type="component" value="Unassembled WGS sequence"/>
</dbReference>
<dbReference type="PRINTS" id="PR00072">
    <property type="entry name" value="MALOXRDTASE"/>
</dbReference>
<evidence type="ECO:0000259" key="15">
    <source>
        <dbReference type="SMART" id="SM01274"/>
    </source>
</evidence>
<accession>A0AAD8H5R4</accession>
<dbReference type="CDD" id="cd05312">
    <property type="entry name" value="NAD_bind_1_malic_enz"/>
    <property type="match status" value="1"/>
</dbReference>
<dbReference type="Gene3D" id="3.40.50.720">
    <property type="entry name" value="NAD(P)-binding Rossmann-like Domain"/>
    <property type="match status" value="1"/>
</dbReference>
<evidence type="ECO:0000313" key="17">
    <source>
        <dbReference type="Proteomes" id="UP001237642"/>
    </source>
</evidence>
<gene>
    <name evidence="16" type="ORF">POM88_044680</name>
</gene>
<reference evidence="16" key="2">
    <citation type="submission" date="2023-05" db="EMBL/GenBank/DDBJ databases">
        <authorList>
            <person name="Schelkunov M.I."/>
        </authorList>
    </citation>
    <scope>NUCLEOTIDE SEQUENCE</scope>
    <source>
        <strain evidence="16">Hsosn_3</strain>
        <tissue evidence="16">Leaf</tissue>
    </source>
</reference>
<evidence type="ECO:0000256" key="3">
    <source>
        <dbReference type="ARBA" id="ARBA00022723"/>
    </source>
</evidence>
<dbReference type="FunFam" id="3.40.50.720:FF:000067">
    <property type="entry name" value="Malic enzyme"/>
    <property type="match status" value="1"/>
</dbReference>
<dbReference type="PROSITE" id="PS00331">
    <property type="entry name" value="MALIC_ENZYMES"/>
    <property type="match status" value="1"/>
</dbReference>
<protein>
    <recommendedName>
        <fullName evidence="13">Malic enzyme</fullName>
    </recommendedName>
</protein>
<feature type="binding site" evidence="12">
    <location>
        <position position="336"/>
    </location>
    <ligand>
        <name>a divalent metal cation</name>
        <dbReference type="ChEBI" id="CHEBI:60240"/>
    </ligand>
</feature>
<evidence type="ECO:0000256" key="11">
    <source>
        <dbReference type="PIRSR" id="PIRSR000106-2"/>
    </source>
</evidence>
<dbReference type="InterPro" id="IPR046346">
    <property type="entry name" value="Aminoacid_DH-like_N_sf"/>
</dbReference>
<evidence type="ECO:0000256" key="5">
    <source>
        <dbReference type="ARBA" id="ARBA00023002"/>
    </source>
</evidence>
<dbReference type="SMART" id="SM00919">
    <property type="entry name" value="Malic_M"/>
    <property type="match status" value="1"/>
</dbReference>
<dbReference type="SUPFAM" id="SSF53223">
    <property type="entry name" value="Aminoacid dehydrogenase-like, N-terminal domain"/>
    <property type="match status" value="1"/>
</dbReference>
<evidence type="ECO:0000256" key="8">
    <source>
        <dbReference type="ARBA" id="ARBA00051384"/>
    </source>
</evidence>
<dbReference type="GO" id="GO:0006108">
    <property type="term" value="P:malate metabolic process"/>
    <property type="evidence" value="ECO:0007669"/>
    <property type="project" value="TreeGrafter"/>
</dbReference>
<dbReference type="GO" id="GO:0051287">
    <property type="term" value="F:NAD binding"/>
    <property type="evidence" value="ECO:0007669"/>
    <property type="project" value="InterPro"/>
</dbReference>
<feature type="binding site" evidence="11">
    <location>
        <position position="501"/>
    </location>
    <ligand>
        <name>(S)-malate</name>
        <dbReference type="ChEBI" id="CHEBI:15589"/>
    </ligand>
</feature>
<evidence type="ECO:0000256" key="10">
    <source>
        <dbReference type="PIRSR" id="PIRSR000106-1"/>
    </source>
</evidence>
<evidence type="ECO:0000313" key="16">
    <source>
        <dbReference type="EMBL" id="KAK1360206.1"/>
    </source>
</evidence>
<dbReference type="InterPro" id="IPR036291">
    <property type="entry name" value="NAD(P)-bd_dom_sf"/>
</dbReference>
<organism evidence="16 17">
    <name type="scientific">Heracleum sosnowskyi</name>
    <dbReference type="NCBI Taxonomy" id="360622"/>
    <lineage>
        <taxon>Eukaryota</taxon>
        <taxon>Viridiplantae</taxon>
        <taxon>Streptophyta</taxon>
        <taxon>Embryophyta</taxon>
        <taxon>Tracheophyta</taxon>
        <taxon>Spermatophyta</taxon>
        <taxon>Magnoliopsida</taxon>
        <taxon>eudicotyledons</taxon>
        <taxon>Gunneridae</taxon>
        <taxon>Pentapetalae</taxon>
        <taxon>asterids</taxon>
        <taxon>campanulids</taxon>
        <taxon>Apiales</taxon>
        <taxon>Apiaceae</taxon>
        <taxon>Apioideae</taxon>
        <taxon>apioid superclade</taxon>
        <taxon>Tordylieae</taxon>
        <taxon>Tordyliinae</taxon>
        <taxon>Heracleum</taxon>
    </lineage>
</organism>
<evidence type="ECO:0000256" key="6">
    <source>
        <dbReference type="ARBA" id="ARBA00023027"/>
    </source>
</evidence>
<dbReference type="Pfam" id="PF03949">
    <property type="entry name" value="Malic_M"/>
    <property type="match status" value="1"/>
</dbReference>
<keyword evidence="5 13" id="KW-0560">Oxidoreductase</keyword>
<dbReference type="InterPro" id="IPR037062">
    <property type="entry name" value="Malic_N_dom_sf"/>
</dbReference>
<feature type="active site" description="Proton acceptor" evidence="10">
    <location>
        <position position="264"/>
    </location>
</feature>
<evidence type="ECO:0000256" key="4">
    <source>
        <dbReference type="ARBA" id="ARBA00022857"/>
    </source>
</evidence>
<name>A0AAD8H5R4_9APIA</name>